<feature type="domain" description="RRN6 K-rich C-terminal" evidence="3">
    <location>
        <begin position="866"/>
        <end position="982"/>
    </location>
</feature>
<dbReference type="Pfam" id="PF20639">
    <property type="entry name" value="Rrn6_K-rich"/>
    <property type="match status" value="1"/>
</dbReference>
<evidence type="ECO:0000256" key="1">
    <source>
        <dbReference type="SAM" id="MobiDB-lite"/>
    </source>
</evidence>
<feature type="domain" description="RRN6 helical bundle" evidence="4">
    <location>
        <begin position="555"/>
        <end position="759"/>
    </location>
</feature>
<dbReference type="Proteomes" id="UP001595075">
    <property type="component" value="Unassembled WGS sequence"/>
</dbReference>
<protein>
    <recommendedName>
        <fullName evidence="7">RNA polymerase I-specific transcription initiation factor RRN6-like protein</fullName>
    </recommendedName>
</protein>
<feature type="compositionally biased region" description="Polar residues" evidence="1">
    <location>
        <begin position="927"/>
        <end position="936"/>
    </location>
</feature>
<feature type="compositionally biased region" description="Basic and acidic residues" evidence="1">
    <location>
        <begin position="894"/>
        <end position="905"/>
    </location>
</feature>
<sequence>MTDHRVTDLAIGQLGQATYDAEEQEWKFSQSLIEEVNIKQLLPFKEWISPSNQIPSQGVERASLIVLSQTRWLSKTLPETFSARSIASNLVRGSHDLSAQVLTDLGSLLAVGRAHDPDRVSGLRKPQIIGMPCGVAGHILQLIKPRIETRGWGKSSGARLSILNIDSLDTGHWMGTGGTILQILSADSENDKDCWLAVRQTAVVTLFRPQYGRIQTNPVAATGQPNFAPSMLNANPVASLSAQRTGSKSYSDITFNPWFSRQIAVVDTHGYWSIWEADVRISRSLIPRNTGGIYDGKIRDDMSKPVVHDHFDGWYRIIWVASLSTILVCNRRYISIYDIEGKATPLGQLDIFPPGNNDWILDIQRSAADMDHLYILTTSRIFWIQISSAGEKSGDQNEAGGKVVLSYIHYMSPDDETLKLNPLQSDNVSVAITSAKNRVVNYYTFRKPQPRAFASSRGTFSLMSSDKDGGQALQLHTVRFLPCHLVPSASQVSGPGPSYMENGVEFFQIWAVTSDLGLFSTLTSVARTGNRKLDIIAPDTKLLLSSRAIGPRFVQEDDDFIVPDDQDSHISRRTKVRSAGDAVALVSEKDDLRFRLNWRRIFKKVFPDGISNEGLSIDGLVADMAPGLSQLLGAVPDHIRQRRERDEPFLIKLAEIVDATKEGDDIEEASTALRAFIGSLREDQSSEDRWRLSVVDLTMGTEIQFPRKREHSDPDLLAIFDHLVDNWMASLPLELSNITRHAKFKVIRQLAMDLCLNSIGISLQDRALDRRPGVVRKDAETVAASSFSKDGRLTRESSPFMFSSHLATIQNEPGLTLPTPTQTPSLYSQTTSATDVVEDAAIARLRQYAPTIKAKPESTANANEVVLSHWPSALADPAEYSYEDAKKAWAATNTDEHDARSSSRKEKARRRRRTEEFVKAVEPAVSRRSTLVSGSQPEAIGNMYSSQPGNDVPMTQPDRGTFGSRTTQQAKKKPKKQRTAGFK</sequence>
<evidence type="ECO:0000313" key="6">
    <source>
        <dbReference type="Proteomes" id="UP001595075"/>
    </source>
</evidence>
<gene>
    <name evidence="5" type="ORF">VTL71DRAFT_10678</name>
</gene>
<dbReference type="InterPro" id="IPR048537">
    <property type="entry name" value="RRN6_HB"/>
</dbReference>
<evidence type="ECO:0000259" key="4">
    <source>
        <dbReference type="Pfam" id="PF20640"/>
    </source>
</evidence>
<reference evidence="5 6" key="1">
    <citation type="journal article" date="2024" name="Commun. Biol.">
        <title>Comparative genomic analysis of thermophilic fungi reveals convergent evolutionary adaptations and gene losses.</title>
        <authorList>
            <person name="Steindorff A.S."/>
            <person name="Aguilar-Pontes M.V."/>
            <person name="Robinson A.J."/>
            <person name="Andreopoulos B."/>
            <person name="LaButti K."/>
            <person name="Kuo A."/>
            <person name="Mondo S."/>
            <person name="Riley R."/>
            <person name="Otillar R."/>
            <person name="Haridas S."/>
            <person name="Lipzen A."/>
            <person name="Grimwood J."/>
            <person name="Schmutz J."/>
            <person name="Clum A."/>
            <person name="Reid I.D."/>
            <person name="Moisan M.C."/>
            <person name="Butler G."/>
            <person name="Nguyen T.T.M."/>
            <person name="Dewar K."/>
            <person name="Conant G."/>
            <person name="Drula E."/>
            <person name="Henrissat B."/>
            <person name="Hansel C."/>
            <person name="Singer S."/>
            <person name="Hutchinson M.I."/>
            <person name="de Vries R.P."/>
            <person name="Natvig D.O."/>
            <person name="Powell A.J."/>
            <person name="Tsang A."/>
            <person name="Grigoriev I.V."/>
        </authorList>
    </citation>
    <scope>NUCLEOTIDE SEQUENCE [LARGE SCALE GENOMIC DNA]</scope>
    <source>
        <strain evidence="5 6">CBS 494.80</strain>
    </source>
</reference>
<evidence type="ECO:0000313" key="5">
    <source>
        <dbReference type="EMBL" id="KAL2073354.1"/>
    </source>
</evidence>
<feature type="compositionally biased region" description="Basic residues" evidence="1">
    <location>
        <begin position="970"/>
        <end position="983"/>
    </location>
</feature>
<feature type="domain" description="RRN6 beta-propeller" evidence="2">
    <location>
        <begin position="106"/>
        <end position="455"/>
    </location>
</feature>
<dbReference type="InterPro" id="IPR048535">
    <property type="entry name" value="RRN6_beta-prop"/>
</dbReference>
<dbReference type="Pfam" id="PF10214">
    <property type="entry name" value="Rrn6_beta-prop"/>
    <property type="match status" value="1"/>
</dbReference>
<accession>A0ABR4CWA9</accession>
<keyword evidence="6" id="KW-1185">Reference proteome</keyword>
<dbReference type="EMBL" id="JAZHXI010000003">
    <property type="protein sequence ID" value="KAL2073354.1"/>
    <property type="molecule type" value="Genomic_DNA"/>
</dbReference>
<dbReference type="InterPro" id="IPR048536">
    <property type="entry name" value="Rrn6_K-rich"/>
</dbReference>
<comment type="caution">
    <text evidence="5">The sequence shown here is derived from an EMBL/GenBank/DDBJ whole genome shotgun (WGS) entry which is preliminary data.</text>
</comment>
<dbReference type="InterPro" id="IPR019350">
    <property type="entry name" value="RNA_pol_I-sp_TIF_RRN6-like"/>
</dbReference>
<proteinExistence type="predicted"/>
<dbReference type="PANTHER" id="PTHR28221">
    <property type="entry name" value="RNA POLYMERASE I-SPECIFIC TRANSCRIPTION INITIATION FACTOR RRN6"/>
    <property type="match status" value="1"/>
</dbReference>
<dbReference type="PANTHER" id="PTHR28221:SF2">
    <property type="entry name" value="RNA POLYMERASE I-SPECIFIC TRANSCRIPTION INITIATION FACTOR RRN6"/>
    <property type="match status" value="1"/>
</dbReference>
<dbReference type="Pfam" id="PF20640">
    <property type="entry name" value="Rrn6_HB"/>
    <property type="match status" value="1"/>
</dbReference>
<organism evidence="5 6">
    <name type="scientific">Oculimacula yallundae</name>
    <dbReference type="NCBI Taxonomy" id="86028"/>
    <lineage>
        <taxon>Eukaryota</taxon>
        <taxon>Fungi</taxon>
        <taxon>Dikarya</taxon>
        <taxon>Ascomycota</taxon>
        <taxon>Pezizomycotina</taxon>
        <taxon>Leotiomycetes</taxon>
        <taxon>Helotiales</taxon>
        <taxon>Ploettnerulaceae</taxon>
        <taxon>Oculimacula</taxon>
    </lineage>
</organism>
<evidence type="ECO:0000259" key="2">
    <source>
        <dbReference type="Pfam" id="PF10214"/>
    </source>
</evidence>
<evidence type="ECO:0000259" key="3">
    <source>
        <dbReference type="Pfam" id="PF20639"/>
    </source>
</evidence>
<feature type="region of interest" description="Disordered" evidence="1">
    <location>
        <begin position="891"/>
        <end position="983"/>
    </location>
</feature>
<name>A0ABR4CWA9_9HELO</name>
<evidence type="ECO:0008006" key="7">
    <source>
        <dbReference type="Google" id="ProtNLM"/>
    </source>
</evidence>